<dbReference type="InterPro" id="IPR000719">
    <property type="entry name" value="Prot_kinase_dom"/>
</dbReference>
<dbReference type="PROSITE" id="PS50011">
    <property type="entry name" value="PROTEIN_KINASE_DOM"/>
    <property type="match status" value="1"/>
</dbReference>
<dbReference type="STRING" id="68775.A0A5C3MAK3"/>
<dbReference type="GO" id="GO:0005737">
    <property type="term" value="C:cytoplasm"/>
    <property type="evidence" value="ECO:0007669"/>
    <property type="project" value="TreeGrafter"/>
</dbReference>
<dbReference type="SMART" id="SM00220">
    <property type="entry name" value="S_TKc"/>
    <property type="match status" value="1"/>
</dbReference>
<keyword evidence="6" id="KW-0067">ATP-binding</keyword>
<dbReference type="InterPro" id="IPR011009">
    <property type="entry name" value="Kinase-like_dom_sf"/>
</dbReference>
<keyword evidence="5" id="KW-0418">Kinase</keyword>
<feature type="domain" description="Protein kinase" evidence="7">
    <location>
        <begin position="1"/>
        <end position="333"/>
    </location>
</feature>
<keyword evidence="9" id="KW-1185">Reference proteome</keyword>
<keyword evidence="2" id="KW-0723">Serine/threonine-protein kinase</keyword>
<evidence type="ECO:0000256" key="2">
    <source>
        <dbReference type="ARBA" id="ARBA00022527"/>
    </source>
</evidence>
<evidence type="ECO:0000256" key="4">
    <source>
        <dbReference type="ARBA" id="ARBA00022741"/>
    </source>
</evidence>
<dbReference type="OrthoDB" id="5987198at2759"/>
<dbReference type="GO" id="GO:0035556">
    <property type="term" value="P:intracellular signal transduction"/>
    <property type="evidence" value="ECO:0007669"/>
    <property type="project" value="TreeGrafter"/>
</dbReference>
<name>A0A5C3MAK3_9AGAR</name>
<keyword evidence="4" id="KW-0547">Nucleotide-binding</keyword>
<dbReference type="PANTHER" id="PTHR24346:SF82">
    <property type="entry name" value="KP78A-RELATED"/>
    <property type="match status" value="1"/>
</dbReference>
<gene>
    <name evidence="8" type="ORF">BDQ12DRAFT_684117</name>
</gene>
<dbReference type="GO" id="GO:0005524">
    <property type="term" value="F:ATP binding"/>
    <property type="evidence" value="ECO:0007669"/>
    <property type="project" value="UniProtKB-KW"/>
</dbReference>
<accession>A0A5C3MAK3</accession>
<evidence type="ECO:0000313" key="9">
    <source>
        <dbReference type="Proteomes" id="UP000308652"/>
    </source>
</evidence>
<evidence type="ECO:0000256" key="1">
    <source>
        <dbReference type="ARBA" id="ARBA00010791"/>
    </source>
</evidence>
<dbReference type="PANTHER" id="PTHR24346">
    <property type="entry name" value="MAP/MICROTUBULE AFFINITY-REGULATING KINASE"/>
    <property type="match status" value="1"/>
</dbReference>
<proteinExistence type="inferred from homology"/>
<evidence type="ECO:0000313" key="8">
    <source>
        <dbReference type="EMBL" id="TFK38181.1"/>
    </source>
</evidence>
<protein>
    <recommendedName>
        <fullName evidence="7">Protein kinase domain-containing protein</fullName>
    </recommendedName>
</protein>
<evidence type="ECO:0000256" key="3">
    <source>
        <dbReference type="ARBA" id="ARBA00022679"/>
    </source>
</evidence>
<dbReference type="AlphaFoldDB" id="A0A5C3MAK3"/>
<evidence type="ECO:0000259" key="7">
    <source>
        <dbReference type="PROSITE" id="PS50011"/>
    </source>
</evidence>
<reference evidence="8 9" key="1">
    <citation type="journal article" date="2019" name="Nat. Ecol. Evol.">
        <title>Megaphylogeny resolves global patterns of mushroom evolution.</title>
        <authorList>
            <person name="Varga T."/>
            <person name="Krizsan K."/>
            <person name="Foldi C."/>
            <person name="Dima B."/>
            <person name="Sanchez-Garcia M."/>
            <person name="Sanchez-Ramirez S."/>
            <person name="Szollosi G.J."/>
            <person name="Szarkandi J.G."/>
            <person name="Papp V."/>
            <person name="Albert L."/>
            <person name="Andreopoulos W."/>
            <person name="Angelini C."/>
            <person name="Antonin V."/>
            <person name="Barry K.W."/>
            <person name="Bougher N.L."/>
            <person name="Buchanan P."/>
            <person name="Buyck B."/>
            <person name="Bense V."/>
            <person name="Catcheside P."/>
            <person name="Chovatia M."/>
            <person name="Cooper J."/>
            <person name="Damon W."/>
            <person name="Desjardin D."/>
            <person name="Finy P."/>
            <person name="Geml J."/>
            <person name="Haridas S."/>
            <person name="Hughes K."/>
            <person name="Justo A."/>
            <person name="Karasinski D."/>
            <person name="Kautmanova I."/>
            <person name="Kiss B."/>
            <person name="Kocsube S."/>
            <person name="Kotiranta H."/>
            <person name="LaButti K.M."/>
            <person name="Lechner B.E."/>
            <person name="Liimatainen K."/>
            <person name="Lipzen A."/>
            <person name="Lukacs Z."/>
            <person name="Mihaltcheva S."/>
            <person name="Morgado L.N."/>
            <person name="Niskanen T."/>
            <person name="Noordeloos M.E."/>
            <person name="Ohm R.A."/>
            <person name="Ortiz-Santana B."/>
            <person name="Ovrebo C."/>
            <person name="Racz N."/>
            <person name="Riley R."/>
            <person name="Savchenko A."/>
            <person name="Shiryaev A."/>
            <person name="Soop K."/>
            <person name="Spirin V."/>
            <person name="Szebenyi C."/>
            <person name="Tomsovsky M."/>
            <person name="Tulloss R.E."/>
            <person name="Uehling J."/>
            <person name="Grigoriev I.V."/>
            <person name="Vagvolgyi C."/>
            <person name="Papp T."/>
            <person name="Martin F.M."/>
            <person name="Miettinen O."/>
            <person name="Hibbett D.S."/>
            <person name="Nagy L.G."/>
        </authorList>
    </citation>
    <scope>NUCLEOTIDE SEQUENCE [LARGE SCALE GENOMIC DNA]</scope>
    <source>
        <strain evidence="8 9">CBS 166.37</strain>
    </source>
</reference>
<dbReference type="GO" id="GO:0004674">
    <property type="term" value="F:protein serine/threonine kinase activity"/>
    <property type="evidence" value="ECO:0007669"/>
    <property type="project" value="UniProtKB-KW"/>
</dbReference>
<evidence type="ECO:0000256" key="5">
    <source>
        <dbReference type="ARBA" id="ARBA00022777"/>
    </source>
</evidence>
<sequence>MLDTTYDPYEPEHCEGIYCHLYKGEDIWAKLYPLLLSRGYRLRPRYAPGWIPSWTLPGNEHLRRSHCEDALGKAGKLLDATRLSDDTKVVLKMVDSDEADIAQYLSSLSDDATNHTVPVLDIINATSEGSPKMLLVMPMLLQFENLPFRRLGEVTEAFQQFLEGLVFMHDHNVAHRDACWNNLMMDISKVIPDGYHFCFWDKQDGIEHKIKWNERWTVKPVKYFFIDFEFSRRYSAEEDRKIIGLKCQDKTVPELSSSVPYDPFKVDIYHLGNVINKMIKVCCILCCKCLLKYILHQEYDGLELLRPLADTMTRKDPVERPTASEAYEQFKKLTCNLKKSRLQRRIWRMDLSRFDRLLVRYCGMSEI</sequence>
<comment type="similarity">
    <text evidence="1">Belongs to the protein kinase superfamily. CAMK Ser/Thr protein kinase family. NIM1 subfamily.</text>
</comment>
<organism evidence="8 9">
    <name type="scientific">Crucibulum laeve</name>
    <dbReference type="NCBI Taxonomy" id="68775"/>
    <lineage>
        <taxon>Eukaryota</taxon>
        <taxon>Fungi</taxon>
        <taxon>Dikarya</taxon>
        <taxon>Basidiomycota</taxon>
        <taxon>Agaricomycotina</taxon>
        <taxon>Agaricomycetes</taxon>
        <taxon>Agaricomycetidae</taxon>
        <taxon>Agaricales</taxon>
        <taxon>Agaricineae</taxon>
        <taxon>Nidulariaceae</taxon>
        <taxon>Crucibulum</taxon>
    </lineage>
</organism>
<dbReference type="SUPFAM" id="SSF56112">
    <property type="entry name" value="Protein kinase-like (PK-like)"/>
    <property type="match status" value="1"/>
</dbReference>
<dbReference type="EMBL" id="ML213604">
    <property type="protein sequence ID" value="TFK38181.1"/>
    <property type="molecule type" value="Genomic_DNA"/>
</dbReference>
<dbReference type="Proteomes" id="UP000308652">
    <property type="component" value="Unassembled WGS sequence"/>
</dbReference>
<evidence type="ECO:0000256" key="6">
    <source>
        <dbReference type="ARBA" id="ARBA00022840"/>
    </source>
</evidence>
<dbReference type="Gene3D" id="1.10.510.10">
    <property type="entry name" value="Transferase(Phosphotransferase) domain 1"/>
    <property type="match status" value="1"/>
</dbReference>
<keyword evidence="3" id="KW-0808">Transferase</keyword>